<dbReference type="PANTHER" id="PTHR43097:SF4">
    <property type="entry name" value="GLUTAMINE--TRNA LIGASE"/>
    <property type="match status" value="1"/>
</dbReference>
<protein>
    <submittedName>
        <fullName evidence="7">Putative glutamine--tRNA ligase</fullName>
        <ecNumber evidence="7">6.1.1.18</ecNumber>
    </submittedName>
</protein>
<dbReference type="Gramene" id="PRQ55438">
    <property type="protein sequence ID" value="PRQ55438"/>
    <property type="gene ID" value="RchiOBHm_Chr1g0324551"/>
</dbReference>
<dbReference type="EC" id="6.1.1.18" evidence="7"/>
<dbReference type="Pfam" id="PF00749">
    <property type="entry name" value="tRNA-synt_1c"/>
    <property type="match status" value="1"/>
</dbReference>
<dbReference type="InterPro" id="IPR020058">
    <property type="entry name" value="Glu/Gln-tRNA-synth_Ib_cat-dom"/>
</dbReference>
<comment type="caution">
    <text evidence="7">The sequence shown here is derived from an EMBL/GenBank/DDBJ whole genome shotgun (WGS) entry which is preliminary data.</text>
</comment>
<dbReference type="STRING" id="74649.A0A2P6S9R0"/>
<keyword evidence="2" id="KW-0547">Nucleotide-binding</keyword>
<keyword evidence="8" id="KW-1185">Reference proteome</keyword>
<feature type="domain" description="Glutamyl/glutaminyl-tRNA synthetase class Ib catalytic" evidence="6">
    <location>
        <begin position="1"/>
        <end position="52"/>
    </location>
</feature>
<evidence type="ECO:0000256" key="5">
    <source>
        <dbReference type="ARBA" id="ARBA00023146"/>
    </source>
</evidence>
<proteinExistence type="predicted"/>
<evidence type="ECO:0000256" key="2">
    <source>
        <dbReference type="ARBA" id="ARBA00022741"/>
    </source>
</evidence>
<dbReference type="InterPro" id="IPR020061">
    <property type="entry name" value="Glu_tRNA_lig_a-bdl"/>
</dbReference>
<reference evidence="7 8" key="1">
    <citation type="journal article" date="2018" name="Nat. Genet.">
        <title>The Rosa genome provides new insights in the design of modern roses.</title>
        <authorList>
            <person name="Bendahmane M."/>
        </authorList>
    </citation>
    <scope>NUCLEOTIDE SEQUENCE [LARGE SCALE GENOMIC DNA]</scope>
    <source>
        <strain evidence="8">cv. Old Blush</strain>
    </source>
</reference>
<keyword evidence="5" id="KW-0030">Aminoacyl-tRNA synthetase</keyword>
<keyword evidence="4" id="KW-0648">Protein biosynthesis</keyword>
<dbReference type="GO" id="GO:0006425">
    <property type="term" value="P:glutaminyl-tRNA aminoacylation"/>
    <property type="evidence" value="ECO:0007669"/>
    <property type="project" value="TreeGrafter"/>
</dbReference>
<evidence type="ECO:0000256" key="1">
    <source>
        <dbReference type="ARBA" id="ARBA00022598"/>
    </source>
</evidence>
<dbReference type="EMBL" id="PDCK01000039">
    <property type="protein sequence ID" value="PRQ55438.1"/>
    <property type="molecule type" value="Genomic_DNA"/>
</dbReference>
<dbReference type="AlphaFoldDB" id="A0A2P6S9R0"/>
<sequence length="61" mass="6885">MSKRKLNRLLTENWVDGWDDPHLMTLAGLRRRGVTSTAINTFVRGIGITRSDCGMIHLSCL</sequence>
<dbReference type="SUPFAM" id="SSF52374">
    <property type="entry name" value="Nucleotidylyl transferase"/>
    <property type="match status" value="1"/>
</dbReference>
<dbReference type="GO" id="GO:0004819">
    <property type="term" value="F:glutamine-tRNA ligase activity"/>
    <property type="evidence" value="ECO:0007669"/>
    <property type="project" value="UniProtKB-EC"/>
</dbReference>
<evidence type="ECO:0000256" key="4">
    <source>
        <dbReference type="ARBA" id="ARBA00022917"/>
    </source>
</evidence>
<keyword evidence="3" id="KW-0067">ATP-binding</keyword>
<keyword evidence="1 7" id="KW-0436">Ligase</keyword>
<dbReference type="GO" id="GO:0005829">
    <property type="term" value="C:cytosol"/>
    <property type="evidence" value="ECO:0007669"/>
    <property type="project" value="TreeGrafter"/>
</dbReference>
<evidence type="ECO:0000313" key="7">
    <source>
        <dbReference type="EMBL" id="PRQ55438.1"/>
    </source>
</evidence>
<name>A0A2P6S9R0_ROSCH</name>
<dbReference type="PANTHER" id="PTHR43097">
    <property type="entry name" value="GLUTAMINE-TRNA LIGASE"/>
    <property type="match status" value="1"/>
</dbReference>
<dbReference type="GO" id="GO:0005524">
    <property type="term" value="F:ATP binding"/>
    <property type="evidence" value="ECO:0007669"/>
    <property type="project" value="UniProtKB-KW"/>
</dbReference>
<dbReference type="Proteomes" id="UP000238479">
    <property type="component" value="Chromosome 1"/>
</dbReference>
<dbReference type="InterPro" id="IPR050132">
    <property type="entry name" value="Gln/Glu-tRNA_Ligase"/>
</dbReference>
<dbReference type="Gene3D" id="1.10.1160.10">
    <property type="entry name" value="Glutamyl-trna Synthetase, Domain 2"/>
    <property type="match status" value="1"/>
</dbReference>
<gene>
    <name evidence="7" type="ORF">RchiOBHm_Chr1g0324551</name>
</gene>
<organism evidence="7 8">
    <name type="scientific">Rosa chinensis</name>
    <name type="common">China rose</name>
    <dbReference type="NCBI Taxonomy" id="74649"/>
    <lineage>
        <taxon>Eukaryota</taxon>
        <taxon>Viridiplantae</taxon>
        <taxon>Streptophyta</taxon>
        <taxon>Embryophyta</taxon>
        <taxon>Tracheophyta</taxon>
        <taxon>Spermatophyta</taxon>
        <taxon>Magnoliopsida</taxon>
        <taxon>eudicotyledons</taxon>
        <taxon>Gunneridae</taxon>
        <taxon>Pentapetalae</taxon>
        <taxon>rosids</taxon>
        <taxon>fabids</taxon>
        <taxon>Rosales</taxon>
        <taxon>Rosaceae</taxon>
        <taxon>Rosoideae</taxon>
        <taxon>Rosoideae incertae sedis</taxon>
        <taxon>Rosa</taxon>
    </lineage>
</organism>
<evidence type="ECO:0000259" key="6">
    <source>
        <dbReference type="Pfam" id="PF00749"/>
    </source>
</evidence>
<accession>A0A2P6S9R0</accession>
<evidence type="ECO:0000256" key="3">
    <source>
        <dbReference type="ARBA" id="ARBA00022840"/>
    </source>
</evidence>
<evidence type="ECO:0000313" key="8">
    <source>
        <dbReference type="Proteomes" id="UP000238479"/>
    </source>
</evidence>